<dbReference type="InterPro" id="IPR013154">
    <property type="entry name" value="ADH-like_N"/>
</dbReference>
<dbReference type="OrthoDB" id="1560166at2759"/>
<organism evidence="7 8">
    <name type="scientific">Choanephora cucurbitarum</name>
    <dbReference type="NCBI Taxonomy" id="101091"/>
    <lineage>
        <taxon>Eukaryota</taxon>
        <taxon>Fungi</taxon>
        <taxon>Fungi incertae sedis</taxon>
        <taxon>Mucoromycota</taxon>
        <taxon>Mucoromycotina</taxon>
        <taxon>Mucoromycetes</taxon>
        <taxon>Mucorales</taxon>
        <taxon>Mucorineae</taxon>
        <taxon>Choanephoraceae</taxon>
        <taxon>Choanephoroideae</taxon>
        <taxon>Choanephora</taxon>
    </lineage>
</organism>
<dbReference type="InterPro" id="IPR013149">
    <property type="entry name" value="ADH-like_C"/>
</dbReference>
<dbReference type="GO" id="GO:0046872">
    <property type="term" value="F:metal ion binding"/>
    <property type="evidence" value="ECO:0007669"/>
    <property type="project" value="UniProtKB-KW"/>
</dbReference>
<dbReference type="CDD" id="cd05283">
    <property type="entry name" value="CAD1"/>
    <property type="match status" value="1"/>
</dbReference>
<evidence type="ECO:0000256" key="4">
    <source>
        <dbReference type="ARBA" id="ARBA00023002"/>
    </source>
</evidence>
<dbReference type="SUPFAM" id="SSF50129">
    <property type="entry name" value="GroES-like"/>
    <property type="match status" value="1"/>
</dbReference>
<dbReference type="Pfam" id="PF00107">
    <property type="entry name" value="ADH_zinc_N"/>
    <property type="match status" value="1"/>
</dbReference>
<dbReference type="InterPro" id="IPR047109">
    <property type="entry name" value="CAD-like"/>
</dbReference>
<evidence type="ECO:0000256" key="5">
    <source>
        <dbReference type="SAM" id="MobiDB-lite"/>
    </source>
</evidence>
<dbReference type="AlphaFoldDB" id="A0A1C7NF22"/>
<accession>A0A1C7NF22</accession>
<evidence type="ECO:0000256" key="1">
    <source>
        <dbReference type="ARBA" id="ARBA00001947"/>
    </source>
</evidence>
<dbReference type="GO" id="GO:0016616">
    <property type="term" value="F:oxidoreductase activity, acting on the CH-OH group of donors, NAD or NADP as acceptor"/>
    <property type="evidence" value="ECO:0007669"/>
    <property type="project" value="InterPro"/>
</dbReference>
<dbReference type="InParanoid" id="A0A1C7NF22"/>
<dbReference type="PANTHER" id="PTHR42683">
    <property type="entry name" value="ALDEHYDE REDUCTASE"/>
    <property type="match status" value="1"/>
</dbReference>
<evidence type="ECO:0000313" key="8">
    <source>
        <dbReference type="Proteomes" id="UP000093000"/>
    </source>
</evidence>
<dbReference type="InterPro" id="IPR036291">
    <property type="entry name" value="NAD(P)-bd_dom_sf"/>
</dbReference>
<evidence type="ECO:0000256" key="2">
    <source>
        <dbReference type="ARBA" id="ARBA00022723"/>
    </source>
</evidence>
<protein>
    <submittedName>
        <fullName evidence="7">Putative formaldehyde dehydrogenase AdhA</fullName>
    </submittedName>
</protein>
<dbReference type="InterPro" id="IPR011032">
    <property type="entry name" value="GroES-like_sf"/>
</dbReference>
<feature type="domain" description="Enoyl reductase (ER)" evidence="6">
    <location>
        <begin position="11"/>
        <end position="333"/>
    </location>
</feature>
<dbReference type="FunFam" id="3.40.50.720:FF:000022">
    <property type="entry name" value="Cinnamyl alcohol dehydrogenase"/>
    <property type="match status" value="1"/>
</dbReference>
<comment type="cofactor">
    <cofactor evidence="1">
        <name>Zn(2+)</name>
        <dbReference type="ChEBI" id="CHEBI:29105"/>
    </cofactor>
</comment>
<dbReference type="Pfam" id="PF08240">
    <property type="entry name" value="ADH_N"/>
    <property type="match status" value="1"/>
</dbReference>
<evidence type="ECO:0000256" key="3">
    <source>
        <dbReference type="ARBA" id="ARBA00022833"/>
    </source>
</evidence>
<dbReference type="Gene3D" id="3.40.50.720">
    <property type="entry name" value="NAD(P)-binding Rossmann-like Domain"/>
    <property type="match status" value="1"/>
</dbReference>
<keyword evidence="8" id="KW-1185">Reference proteome</keyword>
<dbReference type="SMART" id="SM00829">
    <property type="entry name" value="PKS_ER"/>
    <property type="match status" value="1"/>
</dbReference>
<name>A0A1C7NF22_9FUNG</name>
<keyword evidence="3" id="KW-0862">Zinc</keyword>
<dbReference type="Gene3D" id="3.90.180.10">
    <property type="entry name" value="Medium-chain alcohol dehydrogenases, catalytic domain"/>
    <property type="match status" value="1"/>
</dbReference>
<keyword evidence="2" id="KW-0479">Metal-binding</keyword>
<dbReference type="EMBL" id="LUGH01000213">
    <property type="protein sequence ID" value="OBZ87570.1"/>
    <property type="molecule type" value="Genomic_DNA"/>
</dbReference>
<dbReference type="SUPFAM" id="SSF51735">
    <property type="entry name" value="NAD(P)-binding Rossmann-fold domains"/>
    <property type="match status" value="1"/>
</dbReference>
<dbReference type="STRING" id="101091.A0A1C7NF22"/>
<comment type="caution">
    <text evidence="7">The sequence shown here is derived from an EMBL/GenBank/DDBJ whole genome shotgun (WGS) entry which is preliminary data.</text>
</comment>
<gene>
    <name evidence="7" type="primary">adhA_2</name>
    <name evidence="7" type="ORF">A0J61_04384</name>
</gene>
<evidence type="ECO:0000313" key="7">
    <source>
        <dbReference type="EMBL" id="OBZ87570.1"/>
    </source>
</evidence>
<keyword evidence="4" id="KW-0560">Oxidoreductase</keyword>
<proteinExistence type="predicted"/>
<feature type="region of interest" description="Disordered" evidence="5">
    <location>
        <begin position="1"/>
        <end position="20"/>
    </location>
</feature>
<reference evidence="7 8" key="1">
    <citation type="submission" date="2016-03" db="EMBL/GenBank/DDBJ databases">
        <title>Choanephora cucurbitarum.</title>
        <authorList>
            <person name="Min B."/>
            <person name="Park H."/>
            <person name="Park J.-H."/>
            <person name="Shin H.-D."/>
            <person name="Choi I.-G."/>
        </authorList>
    </citation>
    <scope>NUCLEOTIDE SEQUENCE [LARGE SCALE GENOMIC DNA]</scope>
    <source>
        <strain evidence="7 8">KUS-F28377</strain>
    </source>
</reference>
<sequence length="338" mass="37221">MSITKITQYPSTSERGKFKSNTIDAPKLGEHEALLKLVACGVCHTDCVYMGQEGAVLGHEPICTVVEVGSQVKNIKKGDTVGTSYLRRACLECRECMSGQDALCENRIMFPEGNMNGFADYQICDSRFTYKIPKELEPKYAASLMCAGVTVFNAIYSSKILPTGRIAVIGIGGLGHLAIQFAKAWGCHVTAISTSADKKEEAMKFGAHDFLVSKEFTKESVAKLNKFDLILDTVSVNLDWDIYLGLLKKNGSLAFMSVTTDPITFKDVNSFLVDQKTFKGSIVGGRYIIDLMLEFAARHQIKPQIEEYPFDIDGIEEAIKTCDSGKARYRGVLIAKDN</sequence>
<dbReference type="Proteomes" id="UP000093000">
    <property type="component" value="Unassembled WGS sequence"/>
</dbReference>
<dbReference type="InterPro" id="IPR020843">
    <property type="entry name" value="ER"/>
</dbReference>
<evidence type="ECO:0000259" key="6">
    <source>
        <dbReference type="SMART" id="SM00829"/>
    </source>
</evidence>